<organism evidence="3 4">
    <name type="scientific">Mytilus galloprovincialis</name>
    <name type="common">Mediterranean mussel</name>
    <dbReference type="NCBI Taxonomy" id="29158"/>
    <lineage>
        <taxon>Eukaryota</taxon>
        <taxon>Metazoa</taxon>
        <taxon>Spiralia</taxon>
        <taxon>Lophotrochozoa</taxon>
        <taxon>Mollusca</taxon>
        <taxon>Bivalvia</taxon>
        <taxon>Autobranchia</taxon>
        <taxon>Pteriomorphia</taxon>
        <taxon>Mytilida</taxon>
        <taxon>Mytiloidea</taxon>
        <taxon>Mytilidae</taxon>
        <taxon>Mytilinae</taxon>
        <taxon>Mytilus</taxon>
    </lineage>
</organism>
<accession>A0A8B6FUT9</accession>
<dbReference type="OrthoDB" id="1100386at2759"/>
<dbReference type="PROSITE" id="PS50228">
    <property type="entry name" value="SUEL_LECTIN"/>
    <property type="match status" value="1"/>
</dbReference>
<feature type="domain" description="SUEL-type lectin" evidence="2">
    <location>
        <begin position="106"/>
        <end position="199"/>
    </location>
</feature>
<comment type="caution">
    <text evidence="3">The sequence shown here is derived from an EMBL/GenBank/DDBJ whole genome shotgun (WGS) entry which is preliminary data.</text>
</comment>
<sequence>MEWSKTIQFGNRKLELPLVKIKESPLCPYNAYNHFVSKNKVLLLSDSTCKYVNNINWLDCNAISGANNYTLQQFVKDNKSLLRKYTHLLLHVGTNDVGNGLSSITICEGKTSNISCSNNKAITIVRALFGRNKNNRECLFLNGIFSFFKSCSVFGDHTLRLVKVRCEGQQSCQLTASRNIFGDPCKHFKKYLEVVYRCVERQNLVPVMTTSTGNMDITIEFRDGIKDTTILIFAIAGSFILSQFIVVICVVKLIKRKKKPTNKKDGVCKHLKREQLAVKKIQSEYQSEISTVSNHMYDALEPDEHSYISVI</sequence>
<feature type="transmembrane region" description="Helical" evidence="1">
    <location>
        <begin position="230"/>
        <end position="254"/>
    </location>
</feature>
<name>A0A8B6FUT9_MYTGA</name>
<dbReference type="Proteomes" id="UP000596742">
    <property type="component" value="Unassembled WGS sequence"/>
</dbReference>
<keyword evidence="1" id="KW-1133">Transmembrane helix</keyword>
<dbReference type="InterPro" id="IPR000922">
    <property type="entry name" value="Lectin_gal-bd_dom"/>
</dbReference>
<evidence type="ECO:0000313" key="3">
    <source>
        <dbReference type="EMBL" id="VDI55807.1"/>
    </source>
</evidence>
<protein>
    <recommendedName>
        <fullName evidence="2">SUEL-type lectin domain-containing protein</fullName>
    </recommendedName>
</protein>
<keyword evidence="1" id="KW-0812">Transmembrane</keyword>
<gene>
    <name evidence="3" type="ORF">MGAL_10B017893</name>
</gene>
<evidence type="ECO:0000259" key="2">
    <source>
        <dbReference type="PROSITE" id="PS50228"/>
    </source>
</evidence>
<dbReference type="EMBL" id="UYJE01007547">
    <property type="protein sequence ID" value="VDI55807.1"/>
    <property type="molecule type" value="Genomic_DNA"/>
</dbReference>
<proteinExistence type="predicted"/>
<evidence type="ECO:0000313" key="4">
    <source>
        <dbReference type="Proteomes" id="UP000596742"/>
    </source>
</evidence>
<dbReference type="InterPro" id="IPR043159">
    <property type="entry name" value="Lectin_gal-bd_sf"/>
</dbReference>
<dbReference type="GO" id="GO:0030246">
    <property type="term" value="F:carbohydrate binding"/>
    <property type="evidence" value="ECO:0007669"/>
    <property type="project" value="InterPro"/>
</dbReference>
<dbReference type="Gene3D" id="2.60.120.740">
    <property type="match status" value="1"/>
</dbReference>
<dbReference type="AlphaFoldDB" id="A0A8B6FUT9"/>
<keyword evidence="4" id="KW-1185">Reference proteome</keyword>
<dbReference type="Pfam" id="PF02140">
    <property type="entry name" value="SUEL_Lectin"/>
    <property type="match status" value="1"/>
</dbReference>
<evidence type="ECO:0000256" key="1">
    <source>
        <dbReference type="SAM" id="Phobius"/>
    </source>
</evidence>
<dbReference type="PANTHER" id="PTHR46780">
    <property type="entry name" value="PROTEIN EVA-1"/>
    <property type="match status" value="1"/>
</dbReference>
<keyword evidence="1" id="KW-0472">Membrane</keyword>
<reference evidence="3" key="1">
    <citation type="submission" date="2018-11" db="EMBL/GenBank/DDBJ databases">
        <authorList>
            <person name="Alioto T."/>
            <person name="Alioto T."/>
        </authorList>
    </citation>
    <scope>NUCLEOTIDE SEQUENCE</scope>
</reference>